<feature type="domain" description="Restriction endonuclease type II NgoFVII N-terminal" evidence="1">
    <location>
        <begin position="95"/>
        <end position="171"/>
    </location>
</feature>
<dbReference type="RefSeq" id="WP_108022603.1">
    <property type="nucleotide sequence ID" value="NZ_QBKR01000007.1"/>
</dbReference>
<keyword evidence="3" id="KW-1185">Reference proteome</keyword>
<sequence>MSFLQVVKDGQVVSMDKKALFDTERYDYLSAVTYVASPRYFFEATQGFSSVHLILGIEDRENHQSFTDGLYKLASQDERAKFWNSLDLPTKEKMRKGQYSVRFSSDKPIHSKIYLLSHSQTEETRLIMGSANFTPHGFGEGNQFEDVMVFDNDPLYAVYKKRFDKIQEETIDYIPDFIKKEKKPEEILLVDPDLKTNWTIQEMTELRDKKIAIPEETWEALQNRPQELDKEKKEAQDRIQLLKLVIQKDSKNKTIKPATVKMLQKRRNKITATVTTKYQDNEGLDNRQPVLFDPGTSQLYVKTEPEEGETEPRLIPYSKPATKEEIHHQLSLIHQFIDAYQRFTVEKEVENQKRIFEAILYGLTSPWMWKIRDHYATMEGSNSARSDFPAFLILAGMPRQGKTAVIEFLGMMMGCDPHYRWYTDFKSEVHLRSFFESEWIMPLLIDEIPDRFFTGKRGEELIKHVSNQMFNKHPCMIGTTNSTKFHSSPQNIRRIYYLQINNTFPEENLAESRRYLTRVQSELNASLFKDVTYRMGQKIKNDEPFYTLDDPLSATRQIFLDYYNKVGLEVPPYFPYHRFSDYKERQRNTWRNLYRQFSEHFQLIDGEEDKMVINIHDFPGTKTDLQQKVNLLPVECIADNQDLLIVWTDRFFNFIGMKKPKLSLLRRITLGIKGSLIKQ</sequence>
<comment type="caution">
    <text evidence="2">The sequence shown here is derived from an EMBL/GenBank/DDBJ whole genome shotgun (WGS) entry which is preliminary data.</text>
</comment>
<dbReference type="Pfam" id="PF09565">
    <property type="entry name" value="RE_NgoFVII"/>
    <property type="match status" value="1"/>
</dbReference>
<dbReference type="EMBL" id="QBKR01000007">
    <property type="protein sequence ID" value="PTX61308.1"/>
    <property type="molecule type" value="Genomic_DNA"/>
</dbReference>
<keyword evidence="2" id="KW-0255">Endonuclease</keyword>
<gene>
    <name evidence="2" type="ORF">C8P63_107103</name>
</gene>
<dbReference type="InterPro" id="IPR027417">
    <property type="entry name" value="P-loop_NTPase"/>
</dbReference>
<evidence type="ECO:0000313" key="2">
    <source>
        <dbReference type="EMBL" id="PTX61308.1"/>
    </source>
</evidence>
<keyword evidence="2" id="KW-0540">Nuclease</keyword>
<dbReference type="GO" id="GO:0004519">
    <property type="term" value="F:endonuclease activity"/>
    <property type="evidence" value="ECO:0007669"/>
    <property type="project" value="UniProtKB-KW"/>
</dbReference>
<evidence type="ECO:0000259" key="1">
    <source>
        <dbReference type="Pfam" id="PF09565"/>
    </source>
</evidence>
<dbReference type="SUPFAM" id="SSF52540">
    <property type="entry name" value="P-loop containing nucleoside triphosphate hydrolases"/>
    <property type="match status" value="1"/>
</dbReference>
<dbReference type="Gene3D" id="3.30.870.10">
    <property type="entry name" value="Endonuclease Chain A"/>
    <property type="match status" value="1"/>
</dbReference>
<dbReference type="CDD" id="cd09117">
    <property type="entry name" value="PLDc_Bfil_DEXD_like"/>
    <property type="match status" value="1"/>
</dbReference>
<organism evidence="2 3">
    <name type="scientific">Melghirimyces profundicolus</name>
    <dbReference type="NCBI Taxonomy" id="1242148"/>
    <lineage>
        <taxon>Bacteria</taxon>
        <taxon>Bacillati</taxon>
        <taxon>Bacillota</taxon>
        <taxon>Bacilli</taxon>
        <taxon>Bacillales</taxon>
        <taxon>Thermoactinomycetaceae</taxon>
        <taxon>Melghirimyces</taxon>
    </lineage>
</organism>
<dbReference type="InterPro" id="IPR019065">
    <property type="entry name" value="RE_NgoFVII_N"/>
</dbReference>
<dbReference type="Proteomes" id="UP000244240">
    <property type="component" value="Unassembled WGS sequence"/>
</dbReference>
<proteinExistence type="predicted"/>
<dbReference type="AlphaFoldDB" id="A0A2T6BZ19"/>
<dbReference type="OrthoDB" id="2442802at2"/>
<name>A0A2T6BZ19_9BACL</name>
<accession>A0A2T6BZ19</accession>
<protein>
    <submittedName>
        <fullName evidence="2">NgoFVII restriction endonuclease</fullName>
    </submittedName>
</protein>
<keyword evidence="2" id="KW-0378">Hydrolase</keyword>
<reference evidence="2 3" key="1">
    <citation type="submission" date="2018-04" db="EMBL/GenBank/DDBJ databases">
        <title>Genomic Encyclopedia of Archaeal and Bacterial Type Strains, Phase II (KMG-II): from individual species to whole genera.</title>
        <authorList>
            <person name="Goeker M."/>
        </authorList>
    </citation>
    <scope>NUCLEOTIDE SEQUENCE [LARGE SCALE GENOMIC DNA]</scope>
    <source>
        <strain evidence="2 3">DSM 45787</strain>
    </source>
</reference>
<evidence type="ECO:0000313" key="3">
    <source>
        <dbReference type="Proteomes" id="UP000244240"/>
    </source>
</evidence>